<evidence type="ECO:0000313" key="7">
    <source>
        <dbReference type="Proteomes" id="UP001487740"/>
    </source>
</evidence>
<evidence type="ECO:0000313" key="6">
    <source>
        <dbReference type="EMBL" id="KAK8407542.1"/>
    </source>
</evidence>
<dbReference type="PROSITE" id="PS01359">
    <property type="entry name" value="ZF_PHD_1"/>
    <property type="match status" value="1"/>
</dbReference>
<gene>
    <name evidence="6" type="ORF">O3P69_002235</name>
</gene>
<keyword evidence="7" id="KW-1185">Reference proteome</keyword>
<dbReference type="InterPro" id="IPR019786">
    <property type="entry name" value="Zinc_finger_PHD-type_CS"/>
</dbReference>
<dbReference type="AlphaFoldDB" id="A0AAW0V858"/>
<dbReference type="Gene3D" id="2.20.25.240">
    <property type="match status" value="1"/>
</dbReference>
<evidence type="ECO:0000259" key="5">
    <source>
        <dbReference type="PROSITE" id="PS50016"/>
    </source>
</evidence>
<feature type="non-terminal residue" evidence="6">
    <location>
        <position position="252"/>
    </location>
</feature>
<comment type="caution">
    <text evidence="6">The sequence shown here is derived from an EMBL/GenBank/DDBJ whole genome shotgun (WGS) entry which is preliminary data.</text>
</comment>
<dbReference type="PROSITE" id="PS50016">
    <property type="entry name" value="ZF_PHD_2"/>
    <property type="match status" value="1"/>
</dbReference>
<accession>A0AAW0V858</accession>
<name>A0AAW0V858_SCYPA</name>
<dbReference type="InterPro" id="IPR013083">
    <property type="entry name" value="Znf_RING/FYVE/PHD"/>
</dbReference>
<evidence type="ECO:0000256" key="3">
    <source>
        <dbReference type="ARBA" id="ARBA00022833"/>
    </source>
</evidence>
<dbReference type="GO" id="GO:0008270">
    <property type="term" value="F:zinc ion binding"/>
    <property type="evidence" value="ECO:0007669"/>
    <property type="project" value="UniProtKB-KW"/>
</dbReference>
<dbReference type="InterPro" id="IPR011011">
    <property type="entry name" value="Znf_FYVE_PHD"/>
</dbReference>
<evidence type="ECO:0000256" key="4">
    <source>
        <dbReference type="PROSITE-ProRule" id="PRU00146"/>
    </source>
</evidence>
<keyword evidence="1" id="KW-0479">Metal-binding</keyword>
<sequence>MAHPAGLRSDHCLMCRQIVRPLQEALLCEGCQRWQHRTCGSGITRMEYRKAVELRQDIDWVCNQCKENENETVGSPVECAMPIENATDMSIHSMDTENGATPVECVMQIENVTDVSMDTENECKTGAIYVEDLLPTDIHTVLEEIIYEKVLQSSQRGSDKLIDSLGYSYTIKRKTSVAVHWRCVVRNTRVTCEAKTKEMDGIYERGTNQHCHPPEACPLIASKISSTIKKKAMEDVFRSAADIVDEVLCDEV</sequence>
<organism evidence="6 7">
    <name type="scientific">Scylla paramamosain</name>
    <name type="common">Mud crab</name>
    <dbReference type="NCBI Taxonomy" id="85552"/>
    <lineage>
        <taxon>Eukaryota</taxon>
        <taxon>Metazoa</taxon>
        <taxon>Ecdysozoa</taxon>
        <taxon>Arthropoda</taxon>
        <taxon>Crustacea</taxon>
        <taxon>Multicrustacea</taxon>
        <taxon>Malacostraca</taxon>
        <taxon>Eumalacostraca</taxon>
        <taxon>Eucarida</taxon>
        <taxon>Decapoda</taxon>
        <taxon>Pleocyemata</taxon>
        <taxon>Brachyura</taxon>
        <taxon>Eubrachyura</taxon>
        <taxon>Portunoidea</taxon>
        <taxon>Portunidae</taxon>
        <taxon>Portuninae</taxon>
        <taxon>Scylla</taxon>
    </lineage>
</organism>
<dbReference type="PANTHER" id="PTHR20956">
    <property type="entry name" value="HEH2P"/>
    <property type="match status" value="1"/>
</dbReference>
<dbReference type="Pfam" id="PF00628">
    <property type="entry name" value="PHD"/>
    <property type="match status" value="1"/>
</dbReference>
<dbReference type="SUPFAM" id="SSF57903">
    <property type="entry name" value="FYVE/PHD zinc finger"/>
    <property type="match status" value="1"/>
</dbReference>
<dbReference type="Proteomes" id="UP001487740">
    <property type="component" value="Unassembled WGS sequence"/>
</dbReference>
<protein>
    <recommendedName>
        <fullName evidence="5">PHD-type domain-containing protein</fullName>
    </recommendedName>
</protein>
<dbReference type="EMBL" id="JARAKH010000001">
    <property type="protein sequence ID" value="KAK8407542.1"/>
    <property type="molecule type" value="Genomic_DNA"/>
</dbReference>
<keyword evidence="2 4" id="KW-0863">Zinc-finger</keyword>
<dbReference type="Gene3D" id="3.30.40.10">
    <property type="entry name" value="Zinc/RING finger domain, C3HC4 (zinc finger)"/>
    <property type="match status" value="1"/>
</dbReference>
<feature type="domain" description="PHD-type" evidence="5">
    <location>
        <begin position="9"/>
        <end position="68"/>
    </location>
</feature>
<keyword evidence="3" id="KW-0862">Zinc</keyword>
<reference evidence="6 7" key="1">
    <citation type="submission" date="2023-03" db="EMBL/GenBank/DDBJ databases">
        <title>High-quality genome of Scylla paramamosain provides insights in environmental adaptation.</title>
        <authorList>
            <person name="Zhang L."/>
        </authorList>
    </citation>
    <scope>NUCLEOTIDE SEQUENCE [LARGE SCALE GENOMIC DNA]</scope>
    <source>
        <strain evidence="6">LZ_2023a</strain>
        <tissue evidence="6">Muscle</tissue>
    </source>
</reference>
<evidence type="ECO:0000256" key="2">
    <source>
        <dbReference type="ARBA" id="ARBA00022771"/>
    </source>
</evidence>
<proteinExistence type="predicted"/>
<dbReference type="InterPro" id="IPR019787">
    <property type="entry name" value="Znf_PHD-finger"/>
</dbReference>
<evidence type="ECO:0000256" key="1">
    <source>
        <dbReference type="ARBA" id="ARBA00022723"/>
    </source>
</evidence>
<dbReference type="PANTHER" id="PTHR20956:SF12">
    <property type="entry name" value="FLYWCH-TYPE DOMAIN-CONTAINING PROTEIN"/>
    <property type="match status" value="1"/>
</dbReference>